<protein>
    <recommendedName>
        <fullName evidence="3">Cholesterol oxidase substrate-binding domain-containing protein</fullName>
    </recommendedName>
</protein>
<dbReference type="Gene3D" id="1.10.45.10">
    <property type="entry name" value="Vanillyl-alcohol Oxidase, Chain A, domain 4"/>
    <property type="match status" value="1"/>
</dbReference>
<dbReference type="Proteomes" id="UP001501638">
    <property type="component" value="Unassembled WGS sequence"/>
</dbReference>
<keyword evidence="5" id="KW-1185">Reference proteome</keyword>
<evidence type="ECO:0000256" key="1">
    <source>
        <dbReference type="ARBA" id="ARBA00022630"/>
    </source>
</evidence>
<evidence type="ECO:0000313" key="4">
    <source>
        <dbReference type="EMBL" id="GAA2447076.1"/>
    </source>
</evidence>
<keyword evidence="2" id="KW-0274">FAD</keyword>
<gene>
    <name evidence="4" type="ORF">GCM10010405_33120</name>
</gene>
<comment type="caution">
    <text evidence="4">The sequence shown here is derived from an EMBL/GenBank/DDBJ whole genome shotgun (WGS) entry which is preliminary data.</text>
</comment>
<reference evidence="5" key="1">
    <citation type="journal article" date="2019" name="Int. J. Syst. Evol. Microbiol.">
        <title>The Global Catalogue of Microorganisms (GCM) 10K type strain sequencing project: providing services to taxonomists for standard genome sequencing and annotation.</title>
        <authorList>
            <consortium name="The Broad Institute Genomics Platform"/>
            <consortium name="The Broad Institute Genome Sequencing Center for Infectious Disease"/>
            <person name="Wu L."/>
            <person name="Ma J."/>
        </authorList>
    </citation>
    <scope>NUCLEOTIDE SEQUENCE [LARGE SCALE GENOMIC DNA]</scope>
    <source>
        <strain evidence="5">JCM 6305</strain>
    </source>
</reference>
<organism evidence="4 5">
    <name type="scientific">Streptomyces macrosporus</name>
    <dbReference type="NCBI Taxonomy" id="44032"/>
    <lineage>
        <taxon>Bacteria</taxon>
        <taxon>Bacillati</taxon>
        <taxon>Actinomycetota</taxon>
        <taxon>Actinomycetes</taxon>
        <taxon>Kitasatosporales</taxon>
        <taxon>Streptomycetaceae</taxon>
        <taxon>Streptomyces</taxon>
    </lineage>
</organism>
<dbReference type="InterPro" id="IPR015213">
    <property type="entry name" value="Cholesterol_OX_subst-bd"/>
</dbReference>
<dbReference type="EMBL" id="BAAASZ010000023">
    <property type="protein sequence ID" value="GAA2447076.1"/>
    <property type="molecule type" value="Genomic_DNA"/>
</dbReference>
<evidence type="ECO:0000259" key="3">
    <source>
        <dbReference type="Pfam" id="PF09129"/>
    </source>
</evidence>
<keyword evidence="1" id="KW-0285">Flavoprotein</keyword>
<dbReference type="InterPro" id="IPR016164">
    <property type="entry name" value="FAD-linked_Oxase-like_C"/>
</dbReference>
<feature type="domain" description="Cholesterol oxidase substrate-binding" evidence="3">
    <location>
        <begin position="2"/>
        <end position="104"/>
    </location>
</feature>
<accession>A0ABP5XB75</accession>
<dbReference type="RefSeq" id="WP_425583653.1">
    <property type="nucleotide sequence ID" value="NZ_BAAASZ010000023.1"/>
</dbReference>
<dbReference type="InterPro" id="IPR016170">
    <property type="entry name" value="Cytok_DH_C_sf"/>
</dbReference>
<evidence type="ECO:0000256" key="2">
    <source>
        <dbReference type="ARBA" id="ARBA00022827"/>
    </source>
</evidence>
<dbReference type="Gene3D" id="3.40.462.10">
    <property type="entry name" value="FAD-linked oxidases, C-terminal domain"/>
    <property type="match status" value="1"/>
</dbReference>
<evidence type="ECO:0000313" key="5">
    <source>
        <dbReference type="Proteomes" id="UP001501638"/>
    </source>
</evidence>
<sequence>MPERPEGDTAVWPDVLTLPGTPDAPAFHREVERFLLRAFDGAHALPRVEWSKGWAHTDRAAWDDPEVVGTVVPASLPGWDDAVATLDRLDPHRMFSNAFLDRLLT</sequence>
<dbReference type="SUPFAM" id="SSF55103">
    <property type="entry name" value="FAD-linked oxidases, C-terminal domain"/>
    <property type="match status" value="1"/>
</dbReference>
<name>A0ABP5XB75_9ACTN</name>
<proteinExistence type="predicted"/>
<dbReference type="InterPro" id="IPR016171">
    <property type="entry name" value="Vanillyl_alc_oxidase_C-sub2"/>
</dbReference>
<dbReference type="Pfam" id="PF09129">
    <property type="entry name" value="Chol_subst-bind"/>
    <property type="match status" value="1"/>
</dbReference>